<accession>A0A0R2I7L5</accession>
<gene>
    <name evidence="2" type="ORF">IV45_GL000761</name>
</gene>
<evidence type="ECO:0000313" key="2">
    <source>
        <dbReference type="EMBL" id="KRN58316.1"/>
    </source>
</evidence>
<dbReference type="InterPro" id="IPR006287">
    <property type="entry name" value="DJ-1"/>
</dbReference>
<dbReference type="AlphaFoldDB" id="A0A0R2I7L5"/>
<organism evidence="2 3">
    <name type="scientific">Limosilactobacillus secaliphilus</name>
    <dbReference type="NCBI Taxonomy" id="396268"/>
    <lineage>
        <taxon>Bacteria</taxon>
        <taxon>Bacillati</taxon>
        <taxon>Bacillota</taxon>
        <taxon>Bacilli</taxon>
        <taxon>Lactobacillales</taxon>
        <taxon>Lactobacillaceae</taxon>
        <taxon>Limosilactobacillus</taxon>
    </lineage>
</organism>
<dbReference type="InterPro" id="IPR050325">
    <property type="entry name" value="Prot/Nucl_acid_deglycase"/>
</dbReference>
<evidence type="ECO:0000259" key="1">
    <source>
        <dbReference type="Pfam" id="PF01965"/>
    </source>
</evidence>
<dbReference type="STRING" id="396268.IV45_GL000761"/>
<dbReference type="OrthoDB" id="9800516at2"/>
<dbReference type="CDD" id="cd03135">
    <property type="entry name" value="GATase1_DJ-1"/>
    <property type="match status" value="1"/>
</dbReference>
<dbReference type="EMBL" id="JQBW01000010">
    <property type="protein sequence ID" value="KRN58316.1"/>
    <property type="molecule type" value="Genomic_DNA"/>
</dbReference>
<evidence type="ECO:0000313" key="3">
    <source>
        <dbReference type="Proteomes" id="UP000050934"/>
    </source>
</evidence>
<dbReference type="Proteomes" id="UP000050934">
    <property type="component" value="Unassembled WGS sequence"/>
</dbReference>
<dbReference type="GO" id="GO:0005737">
    <property type="term" value="C:cytoplasm"/>
    <property type="evidence" value="ECO:0007669"/>
    <property type="project" value="TreeGrafter"/>
</dbReference>
<dbReference type="NCBIfam" id="TIGR01383">
    <property type="entry name" value="not_thiJ"/>
    <property type="match status" value="1"/>
</dbReference>
<dbReference type="PANTHER" id="PTHR48094">
    <property type="entry name" value="PROTEIN/NUCLEIC ACID DEGLYCASE DJ-1-RELATED"/>
    <property type="match status" value="1"/>
</dbReference>
<proteinExistence type="predicted"/>
<dbReference type="Gene3D" id="3.40.50.880">
    <property type="match status" value="1"/>
</dbReference>
<dbReference type="SUPFAM" id="SSF52317">
    <property type="entry name" value="Class I glutamine amidotransferase-like"/>
    <property type="match status" value="1"/>
</dbReference>
<feature type="domain" description="DJ-1/PfpI" evidence="1">
    <location>
        <begin position="3"/>
        <end position="168"/>
    </location>
</feature>
<name>A0A0R2I7L5_9LACO</name>
<dbReference type="InterPro" id="IPR029062">
    <property type="entry name" value="Class_I_gatase-like"/>
</dbReference>
<dbReference type="PATRIC" id="fig|396268.3.peg.771"/>
<sequence>MTKVAVVFANGCEEVEGLTQIDVLRRMQIPVDMVGLGSKNIMGAHNIPLTCDKVVDQSLLDYDCVVFPGGMGGAHALRDNDQLKDLMVQRQQAGKWNAAMCAAPIAFARYGLLDGHDYTCFPGIDKETKEVAPTGHFKEDITVVDEAGHIITSRGPATALAFAFRIAETLGYDTKEIRHQMLYDFLAKNI</sequence>
<dbReference type="Pfam" id="PF01965">
    <property type="entry name" value="DJ-1_PfpI"/>
    <property type="match status" value="1"/>
</dbReference>
<dbReference type="PANTHER" id="PTHR48094:SF12">
    <property type="entry name" value="PARKINSON DISEASE PROTEIN 7 HOMOLOG"/>
    <property type="match status" value="1"/>
</dbReference>
<comment type="caution">
    <text evidence="2">The sequence shown here is derived from an EMBL/GenBank/DDBJ whole genome shotgun (WGS) entry which is preliminary data.</text>
</comment>
<dbReference type="RefSeq" id="WP_057741553.1">
    <property type="nucleotide sequence ID" value="NZ_JQBW01000010.1"/>
</dbReference>
<protein>
    <submittedName>
        <fullName evidence="2">DJ-1 family protein</fullName>
    </submittedName>
</protein>
<reference evidence="2 3" key="1">
    <citation type="journal article" date="2015" name="Genome Announc.">
        <title>Expanding the biotechnology potential of lactobacilli through comparative genomics of 213 strains and associated genera.</title>
        <authorList>
            <person name="Sun Z."/>
            <person name="Harris H.M."/>
            <person name="McCann A."/>
            <person name="Guo C."/>
            <person name="Argimon S."/>
            <person name="Zhang W."/>
            <person name="Yang X."/>
            <person name="Jeffery I.B."/>
            <person name="Cooney J.C."/>
            <person name="Kagawa T.F."/>
            <person name="Liu W."/>
            <person name="Song Y."/>
            <person name="Salvetti E."/>
            <person name="Wrobel A."/>
            <person name="Rasinkangas P."/>
            <person name="Parkhill J."/>
            <person name="Rea M.C."/>
            <person name="O'Sullivan O."/>
            <person name="Ritari J."/>
            <person name="Douillard F.P."/>
            <person name="Paul Ross R."/>
            <person name="Yang R."/>
            <person name="Briner A.E."/>
            <person name="Felis G.E."/>
            <person name="de Vos W.M."/>
            <person name="Barrangou R."/>
            <person name="Klaenhammer T.R."/>
            <person name="Caufield P.W."/>
            <person name="Cui Y."/>
            <person name="Zhang H."/>
            <person name="O'Toole P.W."/>
        </authorList>
    </citation>
    <scope>NUCLEOTIDE SEQUENCE [LARGE SCALE GENOMIC DNA]</scope>
    <source>
        <strain evidence="2 3">DSM 17896</strain>
    </source>
</reference>
<dbReference type="InterPro" id="IPR002818">
    <property type="entry name" value="DJ-1/PfpI"/>
</dbReference>
<keyword evidence="3" id="KW-1185">Reference proteome</keyword>